<feature type="domain" description="GIY-YIG" evidence="1">
    <location>
        <begin position="51"/>
        <end position="95"/>
    </location>
</feature>
<dbReference type="Pfam" id="PF01541">
    <property type="entry name" value="GIY-YIG"/>
    <property type="match status" value="1"/>
</dbReference>
<gene>
    <name evidence="2" type="ORF">PAECIP111802_07025</name>
</gene>
<organism evidence="2 3">
    <name type="scientific">Paenibacillus allorhizosphaerae</name>
    <dbReference type="NCBI Taxonomy" id="2849866"/>
    <lineage>
        <taxon>Bacteria</taxon>
        <taxon>Bacillati</taxon>
        <taxon>Bacillota</taxon>
        <taxon>Bacilli</taxon>
        <taxon>Bacillales</taxon>
        <taxon>Paenibacillaceae</taxon>
        <taxon>Paenibacillus</taxon>
    </lineage>
</organism>
<evidence type="ECO:0000259" key="1">
    <source>
        <dbReference type="Pfam" id="PF01541"/>
    </source>
</evidence>
<sequence>MQTKKEMIDQWLTLYHLRTVQFPPLGTLLENKFVIEDMEKLLEHQSFSDSIYVLRMKTNDGFIPIYIGRSNSPVSRWKSHLDGLKKGKALYKRWRHLLLDSSDCLKQTLELIIILDREITAPPIPSFPCTIGSVEYQLVSLASDAYPDFLLNHEGNRR</sequence>
<name>A0ABM8VU51_9BACL</name>
<comment type="caution">
    <text evidence="2">The sequence shown here is derived from an EMBL/GenBank/DDBJ whole genome shotgun (WGS) entry which is preliminary data.</text>
</comment>
<protein>
    <recommendedName>
        <fullName evidence="1">GIY-YIG domain-containing protein</fullName>
    </recommendedName>
</protein>
<accession>A0ABM8VU51</accession>
<dbReference type="InterPro" id="IPR000305">
    <property type="entry name" value="GIY-YIG_endonuc"/>
</dbReference>
<evidence type="ECO:0000313" key="2">
    <source>
        <dbReference type="EMBL" id="CAG7658373.1"/>
    </source>
</evidence>
<keyword evidence="3" id="KW-1185">Reference proteome</keyword>
<reference evidence="2 3" key="1">
    <citation type="submission" date="2021-06" db="EMBL/GenBank/DDBJ databases">
        <authorList>
            <person name="Criscuolo A."/>
        </authorList>
    </citation>
    <scope>NUCLEOTIDE SEQUENCE [LARGE SCALE GENOMIC DNA]</scope>
    <source>
        <strain evidence="3">CIP 111802</strain>
    </source>
</reference>
<dbReference type="EMBL" id="CAJVCE010000042">
    <property type="protein sequence ID" value="CAG7658373.1"/>
    <property type="molecule type" value="Genomic_DNA"/>
</dbReference>
<dbReference type="RefSeq" id="WP_218103156.1">
    <property type="nucleotide sequence ID" value="NZ_CAJVCE010000042.1"/>
</dbReference>
<proteinExistence type="predicted"/>
<evidence type="ECO:0000313" key="3">
    <source>
        <dbReference type="Proteomes" id="UP000730618"/>
    </source>
</evidence>
<dbReference type="Proteomes" id="UP000730618">
    <property type="component" value="Unassembled WGS sequence"/>
</dbReference>